<dbReference type="PROSITE" id="PS50237">
    <property type="entry name" value="HECT"/>
    <property type="match status" value="1"/>
</dbReference>
<feature type="compositionally biased region" description="Polar residues" evidence="4">
    <location>
        <begin position="329"/>
        <end position="340"/>
    </location>
</feature>
<dbReference type="PROSITE" id="PS50188">
    <property type="entry name" value="B302_SPRY"/>
    <property type="match status" value="1"/>
</dbReference>
<feature type="domain" description="HECT" evidence="6">
    <location>
        <begin position="2951"/>
        <end position="3303"/>
    </location>
</feature>
<dbReference type="GO" id="GO:0004842">
    <property type="term" value="F:ubiquitin-protein transferase activity"/>
    <property type="evidence" value="ECO:0007669"/>
    <property type="project" value="InterPro"/>
</dbReference>
<dbReference type="SMART" id="SM00119">
    <property type="entry name" value="HECTc"/>
    <property type="match status" value="1"/>
</dbReference>
<feature type="active site" description="Glycyl thioester intermediate" evidence="2">
    <location>
        <position position="3267"/>
    </location>
</feature>
<feature type="compositionally biased region" description="Polar residues" evidence="4">
    <location>
        <begin position="348"/>
        <end position="359"/>
    </location>
</feature>
<dbReference type="PANTHER" id="PTHR46654:SF1">
    <property type="entry name" value="E3 UBIQUITIN-PROTEIN LIGASE HECTD3"/>
    <property type="match status" value="1"/>
</dbReference>
<evidence type="ECO:0000259" key="5">
    <source>
        <dbReference type="PROSITE" id="PS50188"/>
    </source>
</evidence>
<evidence type="ECO:0008006" key="9">
    <source>
        <dbReference type="Google" id="ProtNLM"/>
    </source>
</evidence>
<dbReference type="Gene3D" id="3.30.2160.10">
    <property type="entry name" value="Hect, E3 ligase catalytic domain"/>
    <property type="match status" value="1"/>
</dbReference>
<evidence type="ECO:0000313" key="7">
    <source>
        <dbReference type="EMBL" id="CAF0732725.1"/>
    </source>
</evidence>
<dbReference type="Pfam" id="PF00622">
    <property type="entry name" value="SPRY"/>
    <property type="match status" value="1"/>
</dbReference>
<evidence type="ECO:0000256" key="2">
    <source>
        <dbReference type="PROSITE-ProRule" id="PRU00104"/>
    </source>
</evidence>
<protein>
    <recommendedName>
        <fullName evidence="9">HECT E3 ubiquitin ligase</fullName>
    </recommendedName>
</protein>
<evidence type="ECO:0000313" key="8">
    <source>
        <dbReference type="Proteomes" id="UP000663882"/>
    </source>
</evidence>
<feature type="region of interest" description="Disordered" evidence="4">
    <location>
        <begin position="325"/>
        <end position="361"/>
    </location>
</feature>
<dbReference type="Gene3D" id="2.60.120.920">
    <property type="match status" value="1"/>
</dbReference>
<dbReference type="OrthoDB" id="239701at2759"/>
<proteinExistence type="predicted"/>
<dbReference type="InterPro" id="IPR013320">
    <property type="entry name" value="ConA-like_dom_sf"/>
</dbReference>
<dbReference type="InterPro" id="IPR001870">
    <property type="entry name" value="B30.2/SPRY"/>
</dbReference>
<dbReference type="EMBL" id="CAJNOO010000004">
    <property type="protein sequence ID" value="CAF0732725.1"/>
    <property type="molecule type" value="Genomic_DNA"/>
</dbReference>
<sequence>MGQQVSLTNLKISDLLATNHQYSDKIISDGRTEDVHLFLPLDVINSISQNSIVSHDHDQESSIELPITKQTLIKQIRANLSLLTNSPGLDEFNTKIAGIIQQVFDRITTTNTNLQNAIQSNIDKEQQLKKSYAEKLKDDENETTSIFAQTFVDSSSSENVSNENQTNNNSVKQIRLHQFQAEQLSFFAVQSLISMLLMLLQSVQKYDSTIVHQMLILTNQLVEQIPLNYLSPDVYKKSSNLFKSLKPLANYINKFSIQTEIDPIGANQSIIILLNFSIIKGSFKDVLPLIRKLMFNTTDIYDIRKLFIELNKDLTTMMDQLKKEKQIPTDATRTTPQNAADSDETSKEQNQTETALSTEKLSDSERNCLASLEYLKSIEAFPSTQLITLHERKFTGQFISTILLVHIDLHNQLHAKSQFERGSVIGSFSFEFERETFKYLYEIIEQLTMMQSSSNNNFEYILTICLRLFTAHLKFLIASNIDNFHDIMNENDIEKWFILISKFVFDDKSEERKKEASKVFIDLIDKKLSSFPKMLTYFQTYIMENKHPILVEQLFDRLTQNIFIYKWIEILCNDHNVQDRALAYTVLYSFIDIVLKPSSMDVEKVNQLREIILMFQELLFVYLNNQPMDLSDELESSALSTLGMEYTTHVIKYCIQQRVQNVLLEQLLLGLCTLTESKFNFASVQPIFSAILPIFAEYLTQTTIDVDDNNIYLISWLFGKMSHRLIVGPQESPLEKKYNTTLKLPLFAGGYETLKTNNNSYLSNLFKSDLTIYSEFLVPRRRQQSVLDSEFLLSIYNNTDQGAQLISKMKLFTRDKQRMLQKSIESNANDACAAVFAVYIKHYRRIDLAQHALTQPIDQKPHAKLLSLYEYANQVRTIFAMTKARGGDCDELYKKIKSDTLLLLVSVKESSFISTIKEDFSLPIITTNHFKLQRQKSRWTKAKYIIRLLRNVLKACIRLKYLMLAKKQAIEQKKDGESVMHRAITTCLFGNDISTSAVNSELQIQSDEVVKCLIRQYQRAMTRWITYIFIYRFIEQVITIKDNNRILNILVMNLMNLKGNSLDWHYLENIQASNNQLKEDIGHRYYSIVKKVLSFSIESTVEPDMKTVFTFCLFNLLNLSYDSMDLCHLNHFQFIDELFNLFVRFAQIDSTTTISKDMKLTAFNWFRLLVLKLCENIEIEELRSNYFGSRKFHHILQQQRDLIFNKLILTELKQLQQNKSTSTSEKEHENPSLKYASISYFITSSTFDVNACINQYLMLLLRCIHLYDHIRSNCATMDCIQQLLNLYHQNQFLNTRLLTLKILRDLLVFLPDNTNDTTCRCFVENLLTDILFSIGQNFNLLETNKIDLDIAIEFIYIYRTIMSQNSPWQKIATKLVIGAIKSSTNFNWTSLESVEIRQMNFFLASLCILGGYVEPYCLGSTVDIYAVDKNIHESETGTIIEIDTNALESNSSDVIPYLIQYAATNHIQSISSNQLHIITDIPPPNLVLLPIDNAVHAILDTLGFLAQIDTSKTDSLMLLQIKRHAIIAFYALLNHKSIVDIFMQKPYVSLIGTLSISINNLHTNNSIKPNDLRLFNRLHLEQYSLSLDKWERTKQIVEDEIEIIRNINRWNKIKINRDNIILQYLSATSSMDEGWKPIASKREIQSYKRGRIGNNEIRIVPLSTKDNLPALEECGDKHKFKGRVKITDDTGNIYHMTYIIDNINLTEGKWYYCVKLPLGGTARIGWATNGFNLIPDTLKRVGDDEFSWSYDGSSGYCYYYTSNSFRDDIRWKSEDVCGCGIEIDGENTTIKYWLNGQLLGTAFSHSENTTIESTIKTNLLRNGLNTSYFPAVNVEVYCNENNTGTFEFIFSPEDMTQCPLPKGYKPLLMPTLMTMENILVAYPFSAYLIGNDIHQYFYTSRCFKHNSTEKKTSLIRDFVNDHHFEVPFNIDMITTDHHLLKLSKDNYGFPLSIDNSQSLTISFDFEIIPIDDMENSCDELDIILFALENEMFSIRIYMNDMDDDFIDETMKYRQRVAILFQTNEQTKVYINNKYQILNYYHSFDPTIKSKLNLRLLPNTNVGLRNLGVWKYTLSEEHVRRLFIYGLLYVAVDYQKLNEYRKQVNTFIFRAEQKYFTNETLVPFNEPFEENLWERRKQFVDHDESTYFMAIPGTNRSVVQLFGNKTYLVLNTANQVWSEYTLILDILIPNFLSTNGQSGALNNQTRLTLLTLDTQSEIYLTHDGHICLSGGHQSPSMMKLQEYIRLLISVEQRSVSIYVNGSLELKASITEDQFATKLKRIDLFREIDLTKNITDDNQLRIECRSIGFWNKSTDTLRSSLTKLIQSPEYTLDNLVAPTYSILSTSLIGIGYKEELIKYVMKQYNTTNIHCIDIILREQSQEIEKMYQDEQRLKKTNVLARLNSYDENRTLAILMKINDETKDLPMSTLSNGMLSECDDDMTSENEWYRKTVRDVGIHEKLVDWMQDKTDRSELTMNDPRYKLLDLTKPDFEETTIDNELRKKMKKSLHYLHRQIPRKTYIHLGTSCEYGLITIYARYTILNMLKVWYNADHHNVFPFDKFGDETFIVTLLRLMDYHYTCTRTHVDETINRMKLLTMSILKVEIKELLKSIIHEQITEDILNRKAPLFFQLQKHVVEELIHFLAEPSLIVMNNYNDKTIDEQMLIKQSNLDFLLNILFIELTTNKACLNNLPLKNFRIAIMDLVFALFERQKELLLILNECPLEARDLSITLDVINVLTNKTKQCQWPESFLTQSSTNLGETLPLTKEIVDAADVYFNRNADEQLMKFMNQNINRDWNPLPHESLNQFIESLPAESVPDSTKYHSFSYLRDITSIHIQTRAKLFYLFNIFVGKVLPIIDLSLPPGSSNLTNQIRAARNYILNTTKFQLFDDALSQTASSAGLSPESVNFDTVKASLAEHPEDTMFYQAYKQLYSNASRTFRRTNDERPWVAVFIGMHSSDGGGPFRDSITRMCAELCSTKLPLFILCPNGRTNSGSNCDRWIPNVFPPNRPIPDEFKNQYRFVGKLMGMAIRTRNLLDVRFPILLWKQLVQEKIAIEDIEAIDISSFSIINQMEENIKQVKSLNEYEDGDINNNCDYLFSSIMSELTFDVVSSAGQTYELIPDGFHIPITAANFEDYCMRYRQYRINEFHRQIDFIRQGLYSVVPSAYLTLFTASELEEAVCGKGYIDIAMLKRHTCYNSDSETTPHIVRFWSVLSEMFSEEQKKLFLIFVWGRSTLPNRDEDFSLSFSISRLEPTGNVDDALPKSHTCSFALDLPQYSTKEIAYERLNYAITYCSSIDDDWNMN</sequence>
<dbReference type="Proteomes" id="UP000663882">
    <property type="component" value="Unassembled WGS sequence"/>
</dbReference>
<dbReference type="InterPro" id="IPR035983">
    <property type="entry name" value="Hect_E3_ubiquitin_ligase"/>
</dbReference>
<dbReference type="PANTHER" id="PTHR46654">
    <property type="entry name" value="E3 UBIQUITIN-PROTEIN LIGASE HECTD3"/>
    <property type="match status" value="1"/>
</dbReference>
<gene>
    <name evidence="7" type="ORF">RFH988_LOCUS213</name>
</gene>
<dbReference type="CDD" id="cd11709">
    <property type="entry name" value="SPRY"/>
    <property type="match status" value="1"/>
</dbReference>
<dbReference type="Gene3D" id="3.30.2410.10">
    <property type="entry name" value="Hect, E3 ligase catalytic domain"/>
    <property type="match status" value="1"/>
</dbReference>
<dbReference type="InterPro" id="IPR042469">
    <property type="entry name" value="HECTD3"/>
</dbReference>
<dbReference type="SUPFAM" id="SSF49899">
    <property type="entry name" value="Concanavalin A-like lectins/glucanases"/>
    <property type="match status" value="1"/>
</dbReference>
<evidence type="ECO:0000256" key="4">
    <source>
        <dbReference type="SAM" id="MobiDB-lite"/>
    </source>
</evidence>
<dbReference type="InterPro" id="IPR000569">
    <property type="entry name" value="HECT_dom"/>
</dbReference>
<keyword evidence="1 2" id="KW-0833">Ubl conjugation pathway</keyword>
<name>A0A813N140_9BILA</name>
<evidence type="ECO:0000256" key="3">
    <source>
        <dbReference type="SAM" id="Coils"/>
    </source>
</evidence>
<dbReference type="InterPro" id="IPR003877">
    <property type="entry name" value="SPRY_dom"/>
</dbReference>
<dbReference type="Pfam" id="PF00632">
    <property type="entry name" value="HECT"/>
    <property type="match status" value="1"/>
</dbReference>
<evidence type="ECO:0000259" key="6">
    <source>
        <dbReference type="PROSITE" id="PS50237"/>
    </source>
</evidence>
<dbReference type="Gene3D" id="3.90.1750.10">
    <property type="entry name" value="Hect, E3 ligase catalytic domains"/>
    <property type="match status" value="1"/>
</dbReference>
<comment type="caution">
    <text evidence="7">The sequence shown here is derived from an EMBL/GenBank/DDBJ whole genome shotgun (WGS) entry which is preliminary data.</text>
</comment>
<accession>A0A813N140</accession>
<feature type="coiled-coil region" evidence="3">
    <location>
        <begin position="1580"/>
        <end position="1607"/>
    </location>
</feature>
<keyword evidence="3" id="KW-0175">Coiled coil</keyword>
<organism evidence="7 8">
    <name type="scientific">Rotaria sordida</name>
    <dbReference type="NCBI Taxonomy" id="392033"/>
    <lineage>
        <taxon>Eukaryota</taxon>
        <taxon>Metazoa</taxon>
        <taxon>Spiralia</taxon>
        <taxon>Gnathifera</taxon>
        <taxon>Rotifera</taxon>
        <taxon>Eurotatoria</taxon>
        <taxon>Bdelloidea</taxon>
        <taxon>Philodinida</taxon>
        <taxon>Philodinidae</taxon>
        <taxon>Rotaria</taxon>
    </lineage>
</organism>
<feature type="domain" description="B30.2/SPRY" evidence="5">
    <location>
        <begin position="1639"/>
        <end position="1848"/>
    </location>
</feature>
<evidence type="ECO:0000256" key="1">
    <source>
        <dbReference type="ARBA" id="ARBA00022786"/>
    </source>
</evidence>
<reference evidence="7" key="1">
    <citation type="submission" date="2021-02" db="EMBL/GenBank/DDBJ databases">
        <authorList>
            <person name="Nowell W R."/>
        </authorList>
    </citation>
    <scope>NUCLEOTIDE SEQUENCE</scope>
</reference>
<dbReference type="SUPFAM" id="SSF56204">
    <property type="entry name" value="Hect, E3 ligase catalytic domain"/>
    <property type="match status" value="1"/>
</dbReference>
<dbReference type="InterPro" id="IPR043136">
    <property type="entry name" value="B30.2/SPRY_sf"/>
</dbReference>